<dbReference type="EMBL" id="JAUSWM010000001">
    <property type="protein sequence ID" value="MDQ0481789.1"/>
    <property type="molecule type" value="Genomic_DNA"/>
</dbReference>
<dbReference type="InterPro" id="IPR037523">
    <property type="entry name" value="VOC_core"/>
</dbReference>
<dbReference type="Pfam" id="PF00903">
    <property type="entry name" value="Glyoxalase"/>
    <property type="match status" value="1"/>
</dbReference>
<feature type="domain" description="VOC" evidence="1">
    <location>
        <begin position="4"/>
        <end position="127"/>
    </location>
</feature>
<name>A0ABU0JXH0_9BACL</name>
<keyword evidence="2" id="KW-0808">Transferase</keyword>
<dbReference type="Proteomes" id="UP001226720">
    <property type="component" value="Unassembled WGS sequence"/>
</dbReference>
<evidence type="ECO:0000313" key="2">
    <source>
        <dbReference type="EMBL" id="MDQ0481789.1"/>
    </source>
</evidence>
<proteinExistence type="predicted"/>
<sequence length="159" mass="18671">MIEGLYEAHLPVKYLRCSIQFYQSLGLELAWEGDGIAFIWIERHKSWLGLWEGEEYLTAYHPSLRHVAFRIPFEEMENSVNWLHSKGIEAVPFGNRRSVQPFVRPNQGNASVYFKDPDGNSLEFISYVSVPDELKQESEKFEMTKWMELVRLRGEEDIL</sequence>
<dbReference type="InterPro" id="IPR004360">
    <property type="entry name" value="Glyas_Fos-R_dOase_dom"/>
</dbReference>
<comment type="caution">
    <text evidence="2">The sequence shown here is derived from an EMBL/GenBank/DDBJ whole genome shotgun (WGS) entry which is preliminary data.</text>
</comment>
<reference evidence="2" key="1">
    <citation type="submission" date="2023-07" db="EMBL/GenBank/DDBJ databases">
        <title>Genomic Encyclopedia of Type Strains, Phase IV (KMG-IV): sequencing the most valuable type-strain genomes for metagenomic binning, comparative biology and taxonomic classification.</title>
        <authorList>
            <person name="Goeker M."/>
        </authorList>
    </citation>
    <scope>NUCLEOTIDE SEQUENCE [LARGE SCALE GENOMIC DNA]</scope>
    <source>
        <strain evidence="2">JSM 076093</strain>
    </source>
</reference>
<evidence type="ECO:0000313" key="3">
    <source>
        <dbReference type="Proteomes" id="UP001226720"/>
    </source>
</evidence>
<dbReference type="SUPFAM" id="SSF54593">
    <property type="entry name" value="Glyoxalase/Bleomycin resistance protein/Dihydroxybiphenyl dioxygenase"/>
    <property type="match status" value="1"/>
</dbReference>
<dbReference type="GeneID" id="301326062"/>
<dbReference type="RefSeq" id="WP_301550760.1">
    <property type="nucleotide sequence ID" value="NZ_JAQRMZ010000002.1"/>
</dbReference>
<dbReference type="Gene3D" id="3.10.180.10">
    <property type="entry name" value="2,3-Dihydroxybiphenyl 1,2-Dioxygenase, domain 1"/>
    <property type="match status" value="1"/>
</dbReference>
<accession>A0ABU0JXH0</accession>
<gene>
    <name evidence="2" type="ORF">QO000_000742</name>
</gene>
<dbReference type="GO" id="GO:0004364">
    <property type="term" value="F:glutathione transferase activity"/>
    <property type="evidence" value="ECO:0007669"/>
    <property type="project" value="UniProtKB-EC"/>
</dbReference>
<evidence type="ECO:0000259" key="1">
    <source>
        <dbReference type="PROSITE" id="PS51819"/>
    </source>
</evidence>
<protein>
    <submittedName>
        <fullName evidence="2">Glutathione S-transferase</fullName>
        <ecNumber evidence="2">2.5.1.18</ecNumber>
    </submittedName>
</protein>
<keyword evidence="3" id="KW-1185">Reference proteome</keyword>
<dbReference type="PROSITE" id="PS51819">
    <property type="entry name" value="VOC"/>
    <property type="match status" value="1"/>
</dbReference>
<dbReference type="InterPro" id="IPR029068">
    <property type="entry name" value="Glyas_Bleomycin-R_OHBP_Dase"/>
</dbReference>
<dbReference type="CDD" id="cd06587">
    <property type="entry name" value="VOC"/>
    <property type="match status" value="1"/>
</dbReference>
<dbReference type="EC" id="2.5.1.18" evidence="2"/>
<organism evidence="2 3">
    <name type="scientific">Guptibacillus hwajinpoensis</name>
    <dbReference type="NCBI Taxonomy" id="208199"/>
    <lineage>
        <taxon>Bacteria</taxon>
        <taxon>Bacillati</taxon>
        <taxon>Bacillota</taxon>
        <taxon>Bacilli</taxon>
        <taxon>Bacillales</taxon>
        <taxon>Guptibacillaceae</taxon>
        <taxon>Guptibacillus</taxon>
    </lineage>
</organism>